<dbReference type="GO" id="GO:0031177">
    <property type="term" value="F:phosphopantetheine binding"/>
    <property type="evidence" value="ECO:0007669"/>
    <property type="project" value="InterPro"/>
</dbReference>
<dbReference type="Proteomes" id="UP000199632">
    <property type="component" value="Unassembled WGS sequence"/>
</dbReference>
<dbReference type="CDD" id="cd19531">
    <property type="entry name" value="LCL_NRPS-like"/>
    <property type="match status" value="1"/>
</dbReference>
<dbReference type="Gene3D" id="3.30.559.30">
    <property type="entry name" value="Nonribosomal peptide synthetase, condensation domain"/>
    <property type="match status" value="1"/>
</dbReference>
<keyword evidence="6" id="KW-0276">Fatty acid metabolism</keyword>
<name>A0A1H3TA03_9ACTN</name>
<protein>
    <submittedName>
        <fullName evidence="9">Acyl-CoA synthetase (AMP-forming)/AMP-acid ligase II</fullName>
    </submittedName>
</protein>
<dbReference type="PANTHER" id="PTHR22754:SF32">
    <property type="entry name" value="DISCO-INTERACTING PROTEIN 2"/>
    <property type="match status" value="1"/>
</dbReference>
<comment type="similarity">
    <text evidence="2">Belongs to the ATP-dependent AMP-binding enzyme family.</text>
</comment>
<organism evidence="9 10">
    <name type="scientific">Asanoa ishikariensis</name>
    <dbReference type="NCBI Taxonomy" id="137265"/>
    <lineage>
        <taxon>Bacteria</taxon>
        <taxon>Bacillati</taxon>
        <taxon>Actinomycetota</taxon>
        <taxon>Actinomycetes</taxon>
        <taxon>Micromonosporales</taxon>
        <taxon>Micromonosporaceae</taxon>
        <taxon>Asanoa</taxon>
    </lineage>
</organism>
<evidence type="ECO:0000259" key="8">
    <source>
        <dbReference type="PROSITE" id="PS50075"/>
    </source>
</evidence>
<feature type="domain" description="Carrier" evidence="8">
    <location>
        <begin position="600"/>
        <end position="680"/>
    </location>
</feature>
<dbReference type="InterPro" id="IPR025110">
    <property type="entry name" value="AMP-bd_C"/>
</dbReference>
<dbReference type="GO" id="GO:0005886">
    <property type="term" value="C:plasma membrane"/>
    <property type="evidence" value="ECO:0007669"/>
    <property type="project" value="TreeGrafter"/>
</dbReference>
<dbReference type="InterPro" id="IPR045851">
    <property type="entry name" value="AMP-bd_C_sf"/>
</dbReference>
<keyword evidence="3" id="KW-0596">Phosphopantetheine</keyword>
<evidence type="ECO:0000256" key="3">
    <source>
        <dbReference type="ARBA" id="ARBA00022450"/>
    </source>
</evidence>
<dbReference type="SMART" id="SM00823">
    <property type="entry name" value="PKS_PP"/>
    <property type="match status" value="1"/>
</dbReference>
<dbReference type="GO" id="GO:0070566">
    <property type="term" value="F:adenylyltransferase activity"/>
    <property type="evidence" value="ECO:0007669"/>
    <property type="project" value="TreeGrafter"/>
</dbReference>
<evidence type="ECO:0000313" key="10">
    <source>
        <dbReference type="Proteomes" id="UP000199632"/>
    </source>
</evidence>
<dbReference type="STRING" id="137265.SAMN05421684_5383"/>
<evidence type="ECO:0000256" key="6">
    <source>
        <dbReference type="ARBA" id="ARBA00022832"/>
    </source>
</evidence>
<evidence type="ECO:0000256" key="4">
    <source>
        <dbReference type="ARBA" id="ARBA00022553"/>
    </source>
</evidence>
<dbReference type="SUPFAM" id="SSF56801">
    <property type="entry name" value="Acetyl-CoA synthetase-like"/>
    <property type="match status" value="1"/>
</dbReference>
<dbReference type="InterPro" id="IPR020806">
    <property type="entry name" value="PKS_PP-bd"/>
</dbReference>
<keyword evidence="10" id="KW-1185">Reference proteome</keyword>
<dbReference type="RefSeq" id="WP_176985083.1">
    <property type="nucleotide sequence ID" value="NZ_BOND01000003.1"/>
</dbReference>
<dbReference type="AlphaFoldDB" id="A0A1H3TA03"/>
<dbReference type="InterPro" id="IPR036736">
    <property type="entry name" value="ACP-like_sf"/>
</dbReference>
<keyword evidence="4" id="KW-0597">Phosphoprotein</keyword>
<sequence length="1140" mass="121500">MATGNPLTDSVRTVAELLRTRAADQPDRLGYTFLVDGEHEELPLTYGEADRRARVVAQALREAGARPGMRALLVLPPGLDYVTTLFGCLYAGVVAVPVYPPDPFQLARSLPRLLAIVEDAEPTVALTTAPLLGFLDEVGRLAPALGALRWVAVDAVDEATSDEPVTVAPEATALLQYTSGSTADPRGVLLSHANLLHNSAHIQRLFHTTSDSHGMVWLPPYHDMGLIGGLLQPLYGGFPVTLMSPLHFLEQPMRWLRAIARHGATASGGPNFAYDLCARRCGPDEAAQLDLSSWQVAFNGAEPIRPETLERFAATFAPAGFRAEAFLPCYGLAEATLIVSGHGGTGAGPAALPVVPVDRAALEGHVVSPPTDGAAVTRLTSCGPSHPDQRLAIVDPATSTACEPGRVGEIWVSGRSVAAGYWRRPDESARVFDARLAGDAATAYLRTGDLGFLHDGQLVVTGRLKDLVIVRGQNHYPQDIELSVERADPSLRPGCGAAFVVAEDEDRLVVTCEVRRGAVVVVADVATRIRQAVALEHGLDVHTVVLVEAGGMPKTSSGKVQRRLCRARYLAGGLPEIGRAEPPAAPSNDAAPVAAEQVRAASEETRRALLERYLVALLVEITGTAPADRLAPLLATGLDSLAVVQLKHRVESELQVDLSLPALLGGASLAETVDQLEEQLAAGPAPRPPAPAAGSAEPIAPMAYGQRWMWYLQSLEPASPAYTIAVALRLLDPADPATLRRALDALVARHPALRTTFQVSDGEPVQVVAPTGTAAYREHAAAHLDDATLRAVLTRAARRPFDLATGPLFRADLYRRGTDDVLLVSMHHIVTDFWSLTVLARELGELYAAYAAGRETSLAEPATTYAEAVQWQQSLLDDPVAGARLASYWDGQVGAGMPRLALPAVDATGGDGVRQFALPAALAERLRERASEANVTLHMTLLAAFQGVLHRYTGQEDLVVGADVAGRGQPRFAEVVGCFTNPVIVRSRSVAGEPFRAMLTRTRERVIGALEHQDYPMMLLASRGTIPRRGPLFDVLFTFNRSPRHGDDLAALAYLGRPGVVRALGGLRVESFPLPPARSALKIELVMAEVDGVPHGVLRYHADALDDAAAQRLVDAFVGLLDSVATDPDRPLSEPAVSPA</sequence>
<dbReference type="InterPro" id="IPR000873">
    <property type="entry name" value="AMP-dep_synth/lig_dom"/>
</dbReference>
<dbReference type="InterPro" id="IPR040097">
    <property type="entry name" value="FAAL/FAAC"/>
</dbReference>
<dbReference type="Pfam" id="PF23024">
    <property type="entry name" value="AMP-dom_DIP2-like"/>
    <property type="match status" value="1"/>
</dbReference>
<dbReference type="GO" id="GO:0071766">
    <property type="term" value="P:Actinobacterium-type cell wall biogenesis"/>
    <property type="evidence" value="ECO:0007669"/>
    <property type="project" value="UniProtKB-ARBA"/>
</dbReference>
<accession>A0A1H3TA03</accession>
<dbReference type="Gene3D" id="3.30.300.30">
    <property type="match status" value="1"/>
</dbReference>
<keyword evidence="7" id="KW-0443">Lipid metabolism</keyword>
<dbReference type="InterPro" id="IPR001242">
    <property type="entry name" value="Condensation_dom"/>
</dbReference>
<dbReference type="GO" id="GO:0016874">
    <property type="term" value="F:ligase activity"/>
    <property type="evidence" value="ECO:0007669"/>
    <property type="project" value="UniProtKB-KW"/>
</dbReference>
<dbReference type="CDD" id="cd05931">
    <property type="entry name" value="FAAL"/>
    <property type="match status" value="1"/>
</dbReference>
<keyword evidence="5 9" id="KW-0436">Ligase</keyword>
<dbReference type="PROSITE" id="PS50075">
    <property type="entry name" value="CARRIER"/>
    <property type="match status" value="1"/>
</dbReference>
<dbReference type="Gene3D" id="3.30.559.10">
    <property type="entry name" value="Chloramphenicol acetyltransferase-like domain"/>
    <property type="match status" value="1"/>
</dbReference>
<dbReference type="GO" id="GO:0006633">
    <property type="term" value="P:fatty acid biosynthetic process"/>
    <property type="evidence" value="ECO:0007669"/>
    <property type="project" value="TreeGrafter"/>
</dbReference>
<dbReference type="SUPFAM" id="SSF52777">
    <property type="entry name" value="CoA-dependent acyltransferases"/>
    <property type="match status" value="2"/>
</dbReference>
<dbReference type="EMBL" id="FNQB01000003">
    <property type="protein sequence ID" value="SDZ46930.1"/>
    <property type="molecule type" value="Genomic_DNA"/>
</dbReference>
<dbReference type="InterPro" id="IPR042099">
    <property type="entry name" value="ANL_N_sf"/>
</dbReference>
<dbReference type="Gene3D" id="3.40.50.12780">
    <property type="entry name" value="N-terminal domain of ligase-like"/>
    <property type="match status" value="1"/>
</dbReference>
<evidence type="ECO:0000256" key="2">
    <source>
        <dbReference type="ARBA" id="ARBA00006432"/>
    </source>
</evidence>
<gene>
    <name evidence="9" type="ORF">SAMN05421684_5383</name>
</gene>
<proteinExistence type="inferred from homology"/>
<reference evidence="10" key="1">
    <citation type="submission" date="2016-10" db="EMBL/GenBank/DDBJ databases">
        <authorList>
            <person name="Varghese N."/>
            <person name="Submissions S."/>
        </authorList>
    </citation>
    <scope>NUCLEOTIDE SEQUENCE [LARGE SCALE GENOMIC DNA]</scope>
    <source>
        <strain evidence="10">DSM 44718</strain>
    </source>
</reference>
<dbReference type="SUPFAM" id="SSF47336">
    <property type="entry name" value="ACP-like"/>
    <property type="match status" value="1"/>
</dbReference>
<evidence type="ECO:0000256" key="1">
    <source>
        <dbReference type="ARBA" id="ARBA00001957"/>
    </source>
</evidence>
<evidence type="ECO:0000313" key="9">
    <source>
        <dbReference type="EMBL" id="SDZ46930.1"/>
    </source>
</evidence>
<dbReference type="InterPro" id="IPR009081">
    <property type="entry name" value="PP-bd_ACP"/>
</dbReference>
<evidence type="ECO:0000256" key="7">
    <source>
        <dbReference type="ARBA" id="ARBA00023098"/>
    </source>
</evidence>
<dbReference type="Gene3D" id="1.10.1200.10">
    <property type="entry name" value="ACP-like"/>
    <property type="match status" value="1"/>
</dbReference>
<comment type="cofactor">
    <cofactor evidence="1">
        <name>pantetheine 4'-phosphate</name>
        <dbReference type="ChEBI" id="CHEBI:47942"/>
    </cofactor>
</comment>
<dbReference type="FunFam" id="3.40.50.12780:FF:000013">
    <property type="entry name" value="Long-chain-fatty-acid--AMP ligase FadD32"/>
    <property type="match status" value="1"/>
</dbReference>
<dbReference type="Pfam" id="PF00550">
    <property type="entry name" value="PP-binding"/>
    <property type="match status" value="1"/>
</dbReference>
<dbReference type="Pfam" id="PF00501">
    <property type="entry name" value="AMP-binding"/>
    <property type="match status" value="1"/>
</dbReference>
<evidence type="ECO:0000256" key="5">
    <source>
        <dbReference type="ARBA" id="ARBA00022598"/>
    </source>
</evidence>
<dbReference type="InterPro" id="IPR023213">
    <property type="entry name" value="CAT-like_dom_sf"/>
</dbReference>
<dbReference type="Pfam" id="PF00668">
    <property type="entry name" value="Condensation"/>
    <property type="match status" value="1"/>
</dbReference>
<dbReference type="PANTHER" id="PTHR22754">
    <property type="entry name" value="DISCO-INTERACTING PROTEIN 2 DIP2 -RELATED"/>
    <property type="match status" value="1"/>
</dbReference>